<name>A0A8J4CE82_9CHLO</name>
<evidence type="ECO:0000313" key="3">
    <source>
        <dbReference type="Proteomes" id="UP000747110"/>
    </source>
</evidence>
<dbReference type="Proteomes" id="UP000747110">
    <property type="component" value="Unassembled WGS sequence"/>
</dbReference>
<organism evidence="2 3">
    <name type="scientific">Volvox reticuliferus</name>
    <dbReference type="NCBI Taxonomy" id="1737510"/>
    <lineage>
        <taxon>Eukaryota</taxon>
        <taxon>Viridiplantae</taxon>
        <taxon>Chlorophyta</taxon>
        <taxon>core chlorophytes</taxon>
        <taxon>Chlorophyceae</taxon>
        <taxon>CS clade</taxon>
        <taxon>Chlamydomonadales</taxon>
        <taxon>Volvocaceae</taxon>
        <taxon>Volvox</taxon>
    </lineage>
</organism>
<dbReference type="PANTHER" id="PTHR31288">
    <property type="entry name" value="O-FUCOSYLTRANSFERASE FAMILY PROTEIN"/>
    <property type="match status" value="1"/>
</dbReference>
<evidence type="ECO:0000313" key="2">
    <source>
        <dbReference type="EMBL" id="GIL80068.1"/>
    </source>
</evidence>
<dbReference type="PANTHER" id="PTHR31288:SF22">
    <property type="entry name" value="O-FUCOSYLTRANSFERASE 9"/>
    <property type="match status" value="1"/>
</dbReference>
<feature type="non-terminal residue" evidence="2">
    <location>
        <position position="1"/>
    </location>
</feature>
<proteinExistence type="predicted"/>
<evidence type="ECO:0000256" key="1">
    <source>
        <dbReference type="SAM" id="SignalP"/>
    </source>
</evidence>
<dbReference type="OrthoDB" id="411785at2759"/>
<keyword evidence="3" id="KW-1185">Reference proteome</keyword>
<evidence type="ECO:0008006" key="4">
    <source>
        <dbReference type="Google" id="ProtNLM"/>
    </source>
</evidence>
<dbReference type="CDD" id="cd11296">
    <property type="entry name" value="O-FucT_like"/>
    <property type="match status" value="1"/>
</dbReference>
<dbReference type="EMBL" id="BNCP01000017">
    <property type="protein sequence ID" value="GIL80068.1"/>
    <property type="molecule type" value="Genomic_DNA"/>
</dbReference>
<accession>A0A8J4CE82</accession>
<protein>
    <recommendedName>
        <fullName evidence="4">O-fucosyltransferase family protein</fullName>
    </recommendedName>
</protein>
<reference evidence="2" key="1">
    <citation type="journal article" date="2021" name="Proc. Natl. Acad. Sci. U.S.A.">
        <title>Three genomes in the algal genus Volvox reveal the fate of a haploid sex-determining region after a transition to homothallism.</title>
        <authorList>
            <person name="Yamamoto K."/>
            <person name="Hamaji T."/>
            <person name="Kawai-Toyooka H."/>
            <person name="Matsuzaki R."/>
            <person name="Takahashi F."/>
            <person name="Nishimura Y."/>
            <person name="Kawachi M."/>
            <person name="Noguchi H."/>
            <person name="Minakuchi Y."/>
            <person name="Umen J.G."/>
            <person name="Toyoda A."/>
            <person name="Nozaki H."/>
        </authorList>
    </citation>
    <scope>NUCLEOTIDE SEQUENCE</scope>
    <source>
        <strain evidence="2">NIES-3786</strain>
    </source>
</reference>
<comment type="caution">
    <text evidence="2">The sequence shown here is derived from an EMBL/GenBank/DDBJ whole genome shotgun (WGS) entry which is preliminary data.</text>
</comment>
<gene>
    <name evidence="2" type="ORF">Vretifemale_9254</name>
</gene>
<feature type="signal peptide" evidence="1">
    <location>
        <begin position="1"/>
        <end position="30"/>
    </location>
</feature>
<dbReference type="InterPro" id="IPR024709">
    <property type="entry name" value="FucosylTrfase_pln"/>
</dbReference>
<dbReference type="AlphaFoldDB" id="A0A8J4CE82"/>
<feature type="chain" id="PRO_5035158042" description="O-fucosyltransferase family protein" evidence="1">
    <location>
        <begin position="31"/>
        <end position="441"/>
    </location>
</feature>
<keyword evidence="1" id="KW-0732">Signal</keyword>
<sequence length="441" mass="49721">SPIGHRTNVYINMRFLALLLFWLTLRVCQPKRILQNEMFIVPILWHGPNNQITEIKEALALSFLLPGSVAVVPNLQEHKFSDGGVHEMFSKELFDIKFLRSSNATYILLDDLRKAWDGVLDVILFFRDEDYPRVGTMVGDMGLKAPDRKQWIRSPISVTRGCGQDQVQRLRKMLQPYRYVGMLCYDDFALQTHKLAGTLLSNCEGNLCCQAYKESSVLVRKSPQVSELAQDYIRKTIGVHRPFIAGHIRPMPDDCVKFWQSTGELDPIKLLDICRNNYMYDRFVPNLQALQEEYRTSYVFIMTHPIIRPRVTQMLKAGGIDPLFIDISDLNASMRAAKRPLRTKLSFSLLAVVEEAVSAAATAFVGTAESSMTGMIVQVGGGDLLRSWDRANEQTTGDAYPKLVPLGLVSLLVGLERRTSSYFKGAVQSLCRYVNEGGLGS</sequence>